<protein>
    <submittedName>
        <fullName evidence="1">Uncharacterized protein</fullName>
    </submittedName>
</protein>
<dbReference type="EMBL" id="BMJM01000005">
    <property type="protein sequence ID" value="GGE10577.1"/>
    <property type="molecule type" value="Genomic_DNA"/>
</dbReference>
<reference evidence="1" key="2">
    <citation type="submission" date="2020-09" db="EMBL/GenBank/DDBJ databases">
        <authorList>
            <person name="Sun Q."/>
            <person name="Zhou Y."/>
        </authorList>
    </citation>
    <scope>NUCLEOTIDE SEQUENCE</scope>
    <source>
        <strain evidence="1">CGMCC 1.15519</strain>
    </source>
</reference>
<accession>A0A916ZTB8</accession>
<organism evidence="1 2">
    <name type="scientific">Sandarakinorhabdus glacialis</name>
    <dbReference type="NCBI Taxonomy" id="1614636"/>
    <lineage>
        <taxon>Bacteria</taxon>
        <taxon>Pseudomonadati</taxon>
        <taxon>Pseudomonadota</taxon>
        <taxon>Alphaproteobacteria</taxon>
        <taxon>Sphingomonadales</taxon>
        <taxon>Sphingosinicellaceae</taxon>
        <taxon>Sandarakinorhabdus</taxon>
    </lineage>
</organism>
<sequence>MPRLSEGQRLTKTLTALKALQRRPKSDAHIGLDIQENLIILISRAEMSITRQKSAISSVRASLSKKGLDKEEANFAKAKLTQHNDCIEQHRSTIGLCRDIGDSIAFLYIDRWDIKPLFLKESAGNITGKRGNRLERAILRRLFKEGCPCLLNDLTGSLRFADLTLFGPYGTFGLIEAKSGNGGNKKRAGRQQAKAKAVMEYLITDKRELEGAPMLRRSLQEKPRYHVGHLNRLLYTYISESRRQAFREVEPGVFYTILGEEPSGPVITHPLAKPGCP</sequence>
<dbReference type="RefSeq" id="WP_188762449.1">
    <property type="nucleotide sequence ID" value="NZ_BMJM01000005.1"/>
</dbReference>
<name>A0A916ZTB8_9SPHN</name>
<evidence type="ECO:0000313" key="1">
    <source>
        <dbReference type="EMBL" id="GGE10577.1"/>
    </source>
</evidence>
<dbReference type="AlphaFoldDB" id="A0A916ZTB8"/>
<reference evidence="1" key="1">
    <citation type="journal article" date="2014" name="Int. J. Syst. Evol. Microbiol.">
        <title>Complete genome sequence of Corynebacterium casei LMG S-19264T (=DSM 44701T), isolated from a smear-ripened cheese.</title>
        <authorList>
            <consortium name="US DOE Joint Genome Institute (JGI-PGF)"/>
            <person name="Walter F."/>
            <person name="Albersmeier A."/>
            <person name="Kalinowski J."/>
            <person name="Ruckert C."/>
        </authorList>
    </citation>
    <scope>NUCLEOTIDE SEQUENCE</scope>
    <source>
        <strain evidence="1">CGMCC 1.15519</strain>
    </source>
</reference>
<proteinExistence type="predicted"/>
<dbReference type="Proteomes" id="UP000635071">
    <property type="component" value="Unassembled WGS sequence"/>
</dbReference>
<gene>
    <name evidence="1" type="ORF">GCM10011529_16190</name>
</gene>
<evidence type="ECO:0000313" key="2">
    <source>
        <dbReference type="Proteomes" id="UP000635071"/>
    </source>
</evidence>
<comment type="caution">
    <text evidence="1">The sequence shown here is derived from an EMBL/GenBank/DDBJ whole genome shotgun (WGS) entry which is preliminary data.</text>
</comment>
<keyword evidence="2" id="KW-1185">Reference proteome</keyword>